<dbReference type="Proteomes" id="UP000228484">
    <property type="component" value="Unassembled WGS sequence"/>
</dbReference>
<gene>
    <name evidence="1" type="ORF">CO726_30510</name>
</gene>
<proteinExistence type="predicted"/>
<dbReference type="RefSeq" id="WP_099686796.1">
    <property type="nucleotide sequence ID" value="NZ_NWUW01000092.1"/>
</dbReference>
<evidence type="ECO:0000313" key="2">
    <source>
        <dbReference type="Proteomes" id="UP000228484"/>
    </source>
</evidence>
<name>A0A2G6Q5Q5_9BACI</name>
<comment type="caution">
    <text evidence="1">The sequence shown here is derived from an EMBL/GenBank/DDBJ whole genome shotgun (WGS) entry which is preliminary data.</text>
</comment>
<reference evidence="1 2" key="1">
    <citation type="submission" date="2017-09" db="EMBL/GenBank/DDBJ databases">
        <title>Biocontrol bacteria screening and application from spent mushroom substrate.</title>
        <authorList>
            <person name="Sun X."/>
        </authorList>
    </citation>
    <scope>NUCLEOTIDE SEQUENCE [LARGE SCALE GENOMIC DNA]</scope>
    <source>
        <strain evidence="1 2">100374</strain>
    </source>
</reference>
<evidence type="ECO:0000313" key="1">
    <source>
        <dbReference type="EMBL" id="PIE91739.1"/>
    </source>
</evidence>
<accession>A0A2G6Q5Q5</accession>
<sequence>MEGVRAPISQCPHCGSNEGYYTKEQVYGTVRYKHNFDGREADNSSLHDHVSYKGGKVAYCIDCNKKLFNMNIL</sequence>
<dbReference type="EMBL" id="NWUW01000092">
    <property type="protein sequence ID" value="PIE91739.1"/>
    <property type="molecule type" value="Genomic_DNA"/>
</dbReference>
<dbReference type="AlphaFoldDB" id="A0A2G6Q5Q5"/>
<protein>
    <submittedName>
        <fullName evidence="1">Uncharacterized protein</fullName>
    </submittedName>
</protein>
<keyword evidence="2" id="KW-1185">Reference proteome</keyword>
<organism evidence="1 2">
    <name type="scientific">Bacillus fungorum</name>
    <dbReference type="NCBI Taxonomy" id="2039284"/>
    <lineage>
        <taxon>Bacteria</taxon>
        <taxon>Bacillati</taxon>
        <taxon>Bacillota</taxon>
        <taxon>Bacilli</taxon>
        <taxon>Bacillales</taxon>
        <taxon>Bacillaceae</taxon>
        <taxon>Bacillus</taxon>
    </lineage>
</organism>